<proteinExistence type="predicted"/>
<keyword evidence="3" id="KW-1185">Reference proteome</keyword>
<evidence type="ECO:0000313" key="2">
    <source>
        <dbReference type="EMBL" id="KAF9534941.1"/>
    </source>
</evidence>
<feature type="compositionally biased region" description="Polar residues" evidence="1">
    <location>
        <begin position="304"/>
        <end position="332"/>
    </location>
</feature>
<sequence length="364" mass="39535">MFKPSPTPPLFQPLNYNSLHQAGPFSTFIASPSRPSTPLFIKSASPSPMPRSLAASPLPSVAGPQRSSGLKVHYHNSQQLNSSNHCPQDVYTVSHSLSPGSKRTVRWATPLEDIKPIPSRDVALDIYINNVESFVTNEWLGNAANPEPGTSVATPVQRDTINCPPIQHSSPPPVSSNETHRLAVSFEDIAQNKYSRQKTYETPSIFESRSIAAPKPRRPQELITRVNLLHMQQIHERVESSSFLHDGPPFSALNHITSPSTPTPASVGNNLLSGQTQPTDFITTNSPTVKGPRNASPPGKTVLRENTTNNLPSSSRLAQHSNNGGNHASTSRLPLPTRINGNTSILGKRRPPSPDLNKRPTKAS</sequence>
<dbReference type="AlphaFoldDB" id="A0A9P6ERU1"/>
<protein>
    <submittedName>
        <fullName evidence="2">Uncharacterized protein</fullName>
    </submittedName>
</protein>
<feature type="region of interest" description="Disordered" evidence="1">
    <location>
        <begin position="43"/>
        <end position="68"/>
    </location>
</feature>
<evidence type="ECO:0000313" key="3">
    <source>
        <dbReference type="Proteomes" id="UP000807306"/>
    </source>
</evidence>
<dbReference type="EMBL" id="MU157825">
    <property type="protein sequence ID" value="KAF9534941.1"/>
    <property type="molecule type" value="Genomic_DNA"/>
</dbReference>
<feature type="compositionally biased region" description="Polar residues" evidence="1">
    <location>
        <begin position="254"/>
        <end position="288"/>
    </location>
</feature>
<dbReference type="Proteomes" id="UP000807306">
    <property type="component" value="Unassembled WGS sequence"/>
</dbReference>
<accession>A0A9P6ERU1</accession>
<organism evidence="2 3">
    <name type="scientific">Crepidotus variabilis</name>
    <dbReference type="NCBI Taxonomy" id="179855"/>
    <lineage>
        <taxon>Eukaryota</taxon>
        <taxon>Fungi</taxon>
        <taxon>Dikarya</taxon>
        <taxon>Basidiomycota</taxon>
        <taxon>Agaricomycotina</taxon>
        <taxon>Agaricomycetes</taxon>
        <taxon>Agaricomycetidae</taxon>
        <taxon>Agaricales</taxon>
        <taxon>Agaricineae</taxon>
        <taxon>Crepidotaceae</taxon>
        <taxon>Crepidotus</taxon>
    </lineage>
</organism>
<feature type="region of interest" description="Disordered" evidence="1">
    <location>
        <begin position="253"/>
        <end position="364"/>
    </location>
</feature>
<gene>
    <name evidence="2" type="ORF">CPB83DRAFT_843195</name>
</gene>
<comment type="caution">
    <text evidence="2">The sequence shown here is derived from an EMBL/GenBank/DDBJ whole genome shotgun (WGS) entry which is preliminary data.</text>
</comment>
<feature type="non-terminal residue" evidence="2">
    <location>
        <position position="364"/>
    </location>
</feature>
<reference evidence="2" key="1">
    <citation type="submission" date="2020-11" db="EMBL/GenBank/DDBJ databases">
        <authorList>
            <consortium name="DOE Joint Genome Institute"/>
            <person name="Ahrendt S."/>
            <person name="Riley R."/>
            <person name="Andreopoulos W."/>
            <person name="Labutti K."/>
            <person name="Pangilinan J."/>
            <person name="Ruiz-Duenas F.J."/>
            <person name="Barrasa J.M."/>
            <person name="Sanchez-Garcia M."/>
            <person name="Camarero S."/>
            <person name="Miyauchi S."/>
            <person name="Serrano A."/>
            <person name="Linde D."/>
            <person name="Babiker R."/>
            <person name="Drula E."/>
            <person name="Ayuso-Fernandez I."/>
            <person name="Pacheco R."/>
            <person name="Padilla G."/>
            <person name="Ferreira P."/>
            <person name="Barriuso J."/>
            <person name="Kellner H."/>
            <person name="Castanera R."/>
            <person name="Alfaro M."/>
            <person name="Ramirez L."/>
            <person name="Pisabarro A.G."/>
            <person name="Kuo A."/>
            <person name="Tritt A."/>
            <person name="Lipzen A."/>
            <person name="He G."/>
            <person name="Yan M."/>
            <person name="Ng V."/>
            <person name="Cullen D."/>
            <person name="Martin F."/>
            <person name="Rosso M.-N."/>
            <person name="Henrissat B."/>
            <person name="Hibbett D."/>
            <person name="Martinez A.T."/>
            <person name="Grigoriev I.V."/>
        </authorList>
    </citation>
    <scope>NUCLEOTIDE SEQUENCE</scope>
    <source>
        <strain evidence="2">CBS 506.95</strain>
    </source>
</reference>
<evidence type="ECO:0000256" key="1">
    <source>
        <dbReference type="SAM" id="MobiDB-lite"/>
    </source>
</evidence>
<name>A0A9P6ERU1_9AGAR</name>